<dbReference type="GO" id="GO:0030170">
    <property type="term" value="F:pyridoxal phosphate binding"/>
    <property type="evidence" value="ECO:0007669"/>
    <property type="project" value="InterPro"/>
</dbReference>
<dbReference type="GO" id="GO:0006535">
    <property type="term" value="P:cysteine biosynthetic process from serine"/>
    <property type="evidence" value="ECO:0007669"/>
    <property type="project" value="TreeGrafter"/>
</dbReference>
<organism evidence="5">
    <name type="scientific">hydrothermal vent metagenome</name>
    <dbReference type="NCBI Taxonomy" id="652676"/>
    <lineage>
        <taxon>unclassified sequences</taxon>
        <taxon>metagenomes</taxon>
        <taxon>ecological metagenomes</taxon>
    </lineage>
</organism>
<dbReference type="PANTHER" id="PTHR43797">
    <property type="entry name" value="HOMOCYSTEINE/CYSTEINE SYNTHASE"/>
    <property type="match status" value="1"/>
</dbReference>
<dbReference type="PIRSF" id="PIRSF001434">
    <property type="entry name" value="CGS"/>
    <property type="match status" value="1"/>
</dbReference>
<dbReference type="GO" id="GO:0003961">
    <property type="term" value="F:O-acetylhomoserine aminocarboxypropyltransferase activity"/>
    <property type="evidence" value="ECO:0007669"/>
    <property type="project" value="UniProtKB-EC"/>
</dbReference>
<proteinExistence type="inferred from homology"/>
<dbReference type="Pfam" id="PF01053">
    <property type="entry name" value="Cys_Met_Meta_PP"/>
    <property type="match status" value="1"/>
</dbReference>
<comment type="cofactor">
    <cofactor evidence="1">
        <name>pyridoxal 5'-phosphate</name>
        <dbReference type="ChEBI" id="CHEBI:597326"/>
    </cofactor>
</comment>
<dbReference type="GO" id="GO:0005737">
    <property type="term" value="C:cytoplasm"/>
    <property type="evidence" value="ECO:0007669"/>
    <property type="project" value="TreeGrafter"/>
</dbReference>
<dbReference type="SUPFAM" id="SSF53383">
    <property type="entry name" value="PLP-dependent transferases"/>
    <property type="match status" value="1"/>
</dbReference>
<dbReference type="GO" id="GO:0003962">
    <property type="term" value="F:cystathionine gamma-synthase activity"/>
    <property type="evidence" value="ECO:0007669"/>
    <property type="project" value="UniProtKB-EC"/>
</dbReference>
<evidence type="ECO:0000256" key="4">
    <source>
        <dbReference type="ARBA" id="ARBA00022898"/>
    </source>
</evidence>
<dbReference type="GO" id="GO:0004124">
    <property type="term" value="F:cysteine synthase activity"/>
    <property type="evidence" value="ECO:0007669"/>
    <property type="project" value="TreeGrafter"/>
</dbReference>
<keyword evidence="3 5" id="KW-0808">Transferase</keyword>
<dbReference type="FunFam" id="3.40.640.10:FF:000046">
    <property type="entry name" value="Cystathionine gamma-lyase"/>
    <property type="match status" value="1"/>
</dbReference>
<protein>
    <submittedName>
        <fullName evidence="5">O-acetylhomoserine sulfhydrylase / O-succinylhomoserine sulfhydrylase</fullName>
        <ecNumber evidence="5">2.5.1.48</ecNumber>
        <ecNumber evidence="5">2.5.1.49</ecNumber>
    </submittedName>
</protein>
<dbReference type="InterPro" id="IPR015422">
    <property type="entry name" value="PyrdxlP-dep_Trfase_small"/>
</dbReference>
<dbReference type="GO" id="GO:0071269">
    <property type="term" value="P:L-homocysteine biosynthetic process"/>
    <property type="evidence" value="ECO:0007669"/>
    <property type="project" value="TreeGrafter"/>
</dbReference>
<dbReference type="AlphaFoldDB" id="A0A3B1DJL7"/>
<dbReference type="PANTHER" id="PTHR43797:SF2">
    <property type="entry name" value="HOMOCYSTEINE_CYSTEINE SYNTHASE"/>
    <property type="match status" value="1"/>
</dbReference>
<dbReference type="EC" id="2.5.1.48" evidence="5"/>
<dbReference type="GO" id="GO:0019346">
    <property type="term" value="P:transsulfuration"/>
    <property type="evidence" value="ECO:0007669"/>
    <property type="project" value="InterPro"/>
</dbReference>
<evidence type="ECO:0000256" key="1">
    <source>
        <dbReference type="ARBA" id="ARBA00001933"/>
    </source>
</evidence>
<sequence>MEFITKILHHPFLKEDPHGSLHMPIYENVAFEFKTAEDIELAFQRKKPAHAYSRITNPTVEHFEQKIRSVTDAVGVIALSSGMAAISNVLLAIASSGDNIIASKHLFGNTYSLFSSTLKHWGLDVRFTDLTKLKNIESLIDDKTRGVFFETITNPQMGVVDVKALAEITKKHKILLMADTTLTPPCAFKSKDFGIDIEVLSSTKYISGGATSVGGLIIDNGTYNWNNNPKLITEAKQFGPFALITLLRRNVYRNLGSCMSPHVAFQQSIGLETLPLRIKASCENTLIVSKFLDTHPKVTAVDYPGLSTSPYYEISKQQFGDLPGGLLTFDLHSKEECFMFMNKLKLLKRSTNLNDNRTLILHPASTIFCEYDDASKKEQGVRETMIRLSVGIEDVEDIIDDIRQALEDI</sequence>
<dbReference type="EC" id="2.5.1.49" evidence="5"/>
<evidence type="ECO:0000256" key="3">
    <source>
        <dbReference type="ARBA" id="ARBA00022679"/>
    </source>
</evidence>
<evidence type="ECO:0000256" key="2">
    <source>
        <dbReference type="ARBA" id="ARBA00009077"/>
    </source>
</evidence>
<keyword evidence="4" id="KW-0663">Pyridoxal phosphate</keyword>
<name>A0A3B1DJL7_9ZZZZ</name>
<dbReference type="InterPro" id="IPR015424">
    <property type="entry name" value="PyrdxlP-dep_Trfase"/>
</dbReference>
<evidence type="ECO:0000313" key="5">
    <source>
        <dbReference type="EMBL" id="VAX36254.1"/>
    </source>
</evidence>
<gene>
    <name evidence="5" type="ORF">MNBD_UNCLBAC01-1432</name>
</gene>
<accession>A0A3B1DJL7</accession>
<dbReference type="InterPro" id="IPR006235">
    <property type="entry name" value="OAc-hSer/O-AcSer_sulfhydrylase"/>
</dbReference>
<comment type="similarity">
    <text evidence="2">Belongs to the trans-sulfuration enzymes family.</text>
</comment>
<dbReference type="InterPro" id="IPR000277">
    <property type="entry name" value="Cys/Met-Metab_PyrdxlP-dep_enz"/>
</dbReference>
<dbReference type="InterPro" id="IPR015421">
    <property type="entry name" value="PyrdxlP-dep_Trfase_major"/>
</dbReference>
<dbReference type="Gene3D" id="3.40.640.10">
    <property type="entry name" value="Type I PLP-dependent aspartate aminotransferase-like (Major domain)"/>
    <property type="match status" value="1"/>
</dbReference>
<dbReference type="Gene3D" id="3.90.1150.10">
    <property type="entry name" value="Aspartate Aminotransferase, domain 1"/>
    <property type="match status" value="1"/>
</dbReference>
<reference evidence="5" key="1">
    <citation type="submission" date="2018-06" db="EMBL/GenBank/DDBJ databases">
        <authorList>
            <person name="Zhirakovskaya E."/>
        </authorList>
    </citation>
    <scope>NUCLEOTIDE SEQUENCE</scope>
</reference>
<dbReference type="EMBL" id="UOGJ01000089">
    <property type="protein sequence ID" value="VAX36254.1"/>
    <property type="molecule type" value="Genomic_DNA"/>
</dbReference>